<feature type="domain" description="PRD" evidence="13">
    <location>
        <begin position="184"/>
        <end position="284"/>
    </location>
</feature>
<proteinExistence type="predicted"/>
<sequence>MQLDSRSQYLLREVMANPNIRSKELETKLRLSRRQLGYSFEKINEWLYDQSLPKIERTKQGGFLVEPELLSKLELDKDPSHEDIKEQSKSKRVNMILFMLLSRIEELSLTHFTSELKVSKNTVLDDLKKAKIFASRYGLNLRYSRKFGYLLEGKEFNLRKLMILTMYRVLEMDHGPSRVKQLAELSAEEVNELQTRVEKVEGKLNLKFTDEKIISIPYILALILRRVKQGKRISPFHIHYDEISDTKEYWATEEILYHFEDVPEEERFFITLHLLTANVIWSSEDPTEENIPKLAQALEEMLLLFERTTFIFLQDKERLIHKLLLHMKPAYYRIKYQLTEVNDLHEIVNKDFKELHHLVQKSTQPLADLIGSEIPESETIYLTMLIGGWLTKQGDSFRKKVKALVVCPKGVSVSRLMLSTLKDLFPEFVFLDSLSVREFQHYGLDYDVVFSPVFLETKKELFIAHAMMEKEERIRLRKQVMLQLYGYTPHHLHLEEILEIVEKHVTVKDRPSLAKELREYLSRDEASGNHGQQVGLSNPNLYELITPDTITLKHSVHSWEDGIKTASEPLLQQGSITKNYVEAMIRHCQTDPYIVISPHMAIPHASPDEGVKEVSMSLLRLKRGVEFAKDYSIHLVIIIAAMAKNQHLRALMQLMELAANPEDRNAMIQARSATDIHEIIKNYAESS</sequence>
<dbReference type="InterPro" id="IPR013011">
    <property type="entry name" value="PTS_EIIB_2"/>
</dbReference>
<dbReference type="PROSITE" id="PS51094">
    <property type="entry name" value="PTS_EIIA_TYPE_2"/>
    <property type="match status" value="1"/>
</dbReference>
<evidence type="ECO:0000256" key="5">
    <source>
        <dbReference type="ARBA" id="ARBA00022679"/>
    </source>
</evidence>
<feature type="domain" description="PTS EIIA type-2" evidence="11">
    <location>
        <begin position="543"/>
        <end position="683"/>
    </location>
</feature>
<dbReference type="PROSITE" id="PS51372">
    <property type="entry name" value="PRD_2"/>
    <property type="match status" value="2"/>
</dbReference>
<keyword evidence="7" id="KW-0418">Kinase</keyword>
<dbReference type="InterPro" id="IPR002178">
    <property type="entry name" value="PTS_EIIA_type-2_dom"/>
</dbReference>
<dbReference type="Proteomes" id="UP001597282">
    <property type="component" value="Unassembled WGS sequence"/>
</dbReference>
<feature type="domain" description="PRD" evidence="13">
    <location>
        <begin position="289"/>
        <end position="396"/>
    </location>
</feature>
<evidence type="ECO:0000256" key="9">
    <source>
        <dbReference type="ARBA" id="ARBA00041175"/>
    </source>
</evidence>
<keyword evidence="15" id="KW-1185">Reference proteome</keyword>
<dbReference type="Pfam" id="PF00874">
    <property type="entry name" value="PRD"/>
    <property type="match status" value="2"/>
</dbReference>
<accession>A0ABW4CDK5</accession>
<evidence type="ECO:0000256" key="8">
    <source>
        <dbReference type="ARBA" id="ARBA00037387"/>
    </source>
</evidence>
<dbReference type="EMBL" id="JBHTNU010000016">
    <property type="protein sequence ID" value="MFD1428021.1"/>
    <property type="molecule type" value="Genomic_DNA"/>
</dbReference>
<dbReference type="CDD" id="cd05568">
    <property type="entry name" value="PTS_IIB_bgl_like"/>
    <property type="match status" value="1"/>
</dbReference>
<evidence type="ECO:0000256" key="10">
    <source>
        <dbReference type="ARBA" id="ARBA00042072"/>
    </source>
</evidence>
<dbReference type="InterPro" id="IPR011608">
    <property type="entry name" value="PRD"/>
</dbReference>
<evidence type="ECO:0000313" key="15">
    <source>
        <dbReference type="Proteomes" id="UP001597282"/>
    </source>
</evidence>
<comment type="subcellular location">
    <subcellularLocation>
        <location evidence="1">Cytoplasm</location>
    </subcellularLocation>
</comment>
<dbReference type="InterPro" id="IPR051351">
    <property type="entry name" value="Ascorbate-PTS_EIIA_comp"/>
</dbReference>
<gene>
    <name evidence="14" type="ORF">ACFQ4Y_14030</name>
</gene>
<evidence type="ECO:0000259" key="11">
    <source>
        <dbReference type="PROSITE" id="PS51094"/>
    </source>
</evidence>
<comment type="function">
    <text evidence="8">The phosphoenolpyruvate-dependent sugar phosphotransferase system (sugar PTS), a major carbohydrate active transport system, catalyzes the phosphorylation of incoming sugar substrates concomitantly with their translocation across the cell membrane. The enzyme II UlaABC PTS system is involved in ascorbate transport.</text>
</comment>
<keyword evidence="4" id="KW-0597">Phosphoprotein</keyword>
<evidence type="ECO:0000259" key="13">
    <source>
        <dbReference type="PROSITE" id="PS51372"/>
    </source>
</evidence>
<dbReference type="SUPFAM" id="SSF63520">
    <property type="entry name" value="PTS-regulatory domain, PRD"/>
    <property type="match status" value="2"/>
</dbReference>
<evidence type="ECO:0000259" key="12">
    <source>
        <dbReference type="PROSITE" id="PS51099"/>
    </source>
</evidence>
<keyword evidence="2" id="KW-0813">Transport</keyword>
<evidence type="ECO:0000313" key="14">
    <source>
        <dbReference type="EMBL" id="MFD1428021.1"/>
    </source>
</evidence>
<dbReference type="RefSeq" id="WP_380166534.1">
    <property type="nucleotide sequence ID" value="NZ_JBHTNU010000016.1"/>
</dbReference>
<dbReference type="PANTHER" id="PTHR36203:SF1">
    <property type="entry name" value="ASCORBATE-SPECIFIC PTS SYSTEM EIIA COMPONENT"/>
    <property type="match status" value="1"/>
</dbReference>
<dbReference type="PANTHER" id="PTHR36203">
    <property type="entry name" value="ASCORBATE-SPECIFIC PTS SYSTEM EIIA COMPONENT"/>
    <property type="match status" value="1"/>
</dbReference>
<dbReference type="Pfam" id="PF00359">
    <property type="entry name" value="PTS_EIIA_2"/>
    <property type="match status" value="1"/>
</dbReference>
<evidence type="ECO:0000256" key="3">
    <source>
        <dbReference type="ARBA" id="ARBA00022490"/>
    </source>
</evidence>
<dbReference type="SUPFAM" id="SSF55804">
    <property type="entry name" value="Phoshotransferase/anion transport protein"/>
    <property type="match status" value="1"/>
</dbReference>
<keyword evidence="6" id="KW-0598">Phosphotransferase system</keyword>
<keyword evidence="3" id="KW-0963">Cytoplasm</keyword>
<evidence type="ECO:0000256" key="1">
    <source>
        <dbReference type="ARBA" id="ARBA00004496"/>
    </source>
</evidence>
<dbReference type="Gene3D" id="1.10.1790.10">
    <property type="entry name" value="PRD domain"/>
    <property type="match status" value="1"/>
</dbReference>
<feature type="domain" description="PTS EIIB type-2" evidence="12">
    <location>
        <begin position="401"/>
        <end position="488"/>
    </location>
</feature>
<name>A0ABW4CDK5_9BACL</name>
<dbReference type="InterPro" id="IPR016152">
    <property type="entry name" value="PTrfase/Anion_transptr"/>
</dbReference>
<keyword evidence="5" id="KW-0808">Transferase</keyword>
<protein>
    <recommendedName>
        <fullName evidence="9">Ascorbate-specific PTS system EIIA component</fullName>
    </recommendedName>
    <alternativeName>
        <fullName evidence="10">Ascorbate-specific phosphotransferase enzyme IIA component</fullName>
    </alternativeName>
</protein>
<dbReference type="CDD" id="cd00211">
    <property type="entry name" value="PTS_IIA_fru"/>
    <property type="match status" value="1"/>
</dbReference>
<dbReference type="PROSITE" id="PS51099">
    <property type="entry name" value="PTS_EIIB_TYPE_2"/>
    <property type="match status" value="1"/>
</dbReference>
<evidence type="ECO:0000256" key="4">
    <source>
        <dbReference type="ARBA" id="ARBA00022553"/>
    </source>
</evidence>
<dbReference type="Gene3D" id="3.40.930.10">
    <property type="entry name" value="Mannitol-specific EII, Chain A"/>
    <property type="match status" value="1"/>
</dbReference>
<organism evidence="14 15">
    <name type="scientific">Kroppenstedtia sanguinis</name>
    <dbReference type="NCBI Taxonomy" id="1380684"/>
    <lineage>
        <taxon>Bacteria</taxon>
        <taxon>Bacillati</taxon>
        <taxon>Bacillota</taxon>
        <taxon>Bacilli</taxon>
        <taxon>Bacillales</taxon>
        <taxon>Thermoactinomycetaceae</taxon>
        <taxon>Kroppenstedtia</taxon>
    </lineage>
</organism>
<reference evidence="15" key="1">
    <citation type="journal article" date="2019" name="Int. J. Syst. Evol. Microbiol.">
        <title>The Global Catalogue of Microorganisms (GCM) 10K type strain sequencing project: providing services to taxonomists for standard genome sequencing and annotation.</title>
        <authorList>
            <consortium name="The Broad Institute Genomics Platform"/>
            <consortium name="The Broad Institute Genome Sequencing Center for Infectious Disease"/>
            <person name="Wu L."/>
            <person name="Ma J."/>
        </authorList>
    </citation>
    <scope>NUCLEOTIDE SEQUENCE [LARGE SCALE GENOMIC DNA]</scope>
    <source>
        <strain evidence="15">S1</strain>
    </source>
</reference>
<comment type="caution">
    <text evidence="14">The sequence shown here is derived from an EMBL/GenBank/DDBJ whole genome shotgun (WGS) entry which is preliminary data.</text>
</comment>
<evidence type="ECO:0000256" key="7">
    <source>
        <dbReference type="ARBA" id="ARBA00022777"/>
    </source>
</evidence>
<evidence type="ECO:0000256" key="6">
    <source>
        <dbReference type="ARBA" id="ARBA00022683"/>
    </source>
</evidence>
<evidence type="ECO:0000256" key="2">
    <source>
        <dbReference type="ARBA" id="ARBA00022448"/>
    </source>
</evidence>
<dbReference type="InterPro" id="IPR036634">
    <property type="entry name" value="PRD_sf"/>
</dbReference>